<evidence type="ECO:0000256" key="1">
    <source>
        <dbReference type="SAM" id="MobiDB-lite"/>
    </source>
</evidence>
<keyword evidence="3" id="KW-1185">Reference proteome</keyword>
<dbReference type="InterPro" id="IPR013087">
    <property type="entry name" value="Znf_C2H2_type"/>
</dbReference>
<organism evidence="3 4">
    <name type="scientific">Parastrongyloides trichosuri</name>
    <name type="common">Possum-specific nematode worm</name>
    <dbReference type="NCBI Taxonomy" id="131310"/>
    <lineage>
        <taxon>Eukaryota</taxon>
        <taxon>Metazoa</taxon>
        <taxon>Ecdysozoa</taxon>
        <taxon>Nematoda</taxon>
        <taxon>Chromadorea</taxon>
        <taxon>Rhabditida</taxon>
        <taxon>Tylenchina</taxon>
        <taxon>Panagrolaimomorpha</taxon>
        <taxon>Strongyloidoidea</taxon>
        <taxon>Strongyloididae</taxon>
        <taxon>Parastrongyloides</taxon>
    </lineage>
</organism>
<evidence type="ECO:0000313" key="4">
    <source>
        <dbReference type="WBParaSite" id="PTRK_0001779400.1"/>
    </source>
</evidence>
<evidence type="ECO:0000259" key="2">
    <source>
        <dbReference type="PROSITE" id="PS00028"/>
    </source>
</evidence>
<dbReference type="STRING" id="131310.A0A0N5A706"/>
<proteinExistence type="predicted"/>
<feature type="domain" description="C2H2-type" evidence="2">
    <location>
        <begin position="281"/>
        <end position="302"/>
    </location>
</feature>
<dbReference type="PROSITE" id="PS00028">
    <property type="entry name" value="ZINC_FINGER_C2H2_1"/>
    <property type="match status" value="1"/>
</dbReference>
<reference evidence="4" key="1">
    <citation type="submission" date="2017-02" db="UniProtKB">
        <authorList>
            <consortium name="WormBaseParasite"/>
        </authorList>
    </citation>
    <scope>IDENTIFICATION</scope>
</reference>
<dbReference type="SMART" id="SM00355">
    <property type="entry name" value="ZnF_C2H2"/>
    <property type="match status" value="4"/>
</dbReference>
<accession>A0A0N5A706</accession>
<dbReference type="WBParaSite" id="PTRK_0001779400.1">
    <property type="protein sequence ID" value="PTRK_0001779400.1"/>
    <property type="gene ID" value="PTRK_0001779400"/>
</dbReference>
<evidence type="ECO:0000313" key="3">
    <source>
        <dbReference type="Proteomes" id="UP000038045"/>
    </source>
</evidence>
<feature type="region of interest" description="Disordered" evidence="1">
    <location>
        <begin position="449"/>
        <end position="481"/>
    </location>
</feature>
<name>A0A0N5A706_PARTI</name>
<dbReference type="AlphaFoldDB" id="A0A0N5A706"/>
<dbReference type="Proteomes" id="UP000038045">
    <property type="component" value="Unplaced"/>
</dbReference>
<protein>
    <submittedName>
        <fullName evidence="4">C2H2-type domain-containing protein</fullName>
    </submittedName>
</protein>
<sequence length="528" mass="61500">MSRGGDTFICPHCQETIHVEQISLHAKEIFNYFLHRCPQCPFRTNDSSLANLHRNKSGHKFNDKNGYNKTLEDIVDYTISSFYELVVKHNNIVVNKEKPNLVVKEIESTSNEVSTRDIPSNVKVISTTSIDMDVDLNLGKFSIPNLEWNEETIVEQENEDLLNDVLTKITCMQPKNNVYEFLQEDETNDDITLLNGIKKQVEIDIIPLYDSSKVTSCTLCNKKIQESYLSRRKHVLSSHLKEFKTIIFKKEKLFRSNILIEFFKFIKKCFPDHEVCSDFQCINCGFFYPSYSGMKFHLGCCHQTLATILCPFEDCDFKTRSEKVSSDHVKNHLVKIFKKKKKVTLADLPSSLEKDVYGEYIHSTEIVSSITSTLIKYYFPIGTRFFKSFDDNLIPLLVEFKKNFLKICNFKTTNTNLMEKLEDIEKIDDHNNSSTLELHDSSLGKDKSIYENKKEMESGTKKEMESGAKKEMESETKKEAHCFNRKLPRDYIYDDGEESRSPSPEVIFYSRKRRFYEDSEIEPKKLFI</sequence>